<reference evidence="2 3" key="1">
    <citation type="submission" date="2018-04" db="EMBL/GenBank/DDBJ databases">
        <title>Cupriavidus necator CR12 genome sequencing and assembly.</title>
        <authorList>
            <person name="Ben Fekih I."/>
            <person name="Mazhar H.S."/>
            <person name="Bello S.K."/>
            <person name="Rensing C."/>
        </authorList>
    </citation>
    <scope>NUCLEOTIDE SEQUENCE [LARGE SCALE GENOMIC DNA]</scope>
    <source>
        <strain evidence="2 3">CR12</strain>
    </source>
</reference>
<evidence type="ECO:0000259" key="1">
    <source>
        <dbReference type="Pfam" id="PF24793"/>
    </source>
</evidence>
<dbReference type="EMBL" id="QDHA01000155">
    <property type="protein sequence ID" value="RCJ03484.1"/>
    <property type="molecule type" value="Genomic_DNA"/>
</dbReference>
<gene>
    <name evidence="2" type="ORF">DDK22_37170</name>
</gene>
<dbReference type="InterPro" id="IPR023296">
    <property type="entry name" value="Glyco_hydro_beta-prop_sf"/>
</dbReference>
<dbReference type="Proteomes" id="UP000253501">
    <property type="component" value="Unassembled WGS sequence"/>
</dbReference>
<organism evidence="2 3">
    <name type="scientific">Cupriavidus necator</name>
    <name type="common">Alcaligenes eutrophus</name>
    <name type="synonym">Ralstonia eutropha</name>
    <dbReference type="NCBI Taxonomy" id="106590"/>
    <lineage>
        <taxon>Bacteria</taxon>
        <taxon>Pseudomonadati</taxon>
        <taxon>Pseudomonadota</taxon>
        <taxon>Betaproteobacteria</taxon>
        <taxon>Burkholderiales</taxon>
        <taxon>Burkholderiaceae</taxon>
        <taxon>Cupriavidus</taxon>
    </lineage>
</organism>
<dbReference type="Gene3D" id="2.115.10.20">
    <property type="entry name" value="Glycosyl hydrolase domain, family 43"/>
    <property type="match status" value="1"/>
</dbReference>
<proteinExistence type="predicted"/>
<dbReference type="Pfam" id="PF24793">
    <property type="entry name" value="GINT1_N"/>
    <property type="match status" value="1"/>
</dbReference>
<sequence>MRLRPKANVGALHPGAKYQEPLHPIAREEDMSCLLPETAARERLVIMVTATEPAGWERLVVQRLQASGTCRVVERTLGAMNDLNEANCTAEQAKALQAGGPVTAIVDLTGRLDTGWSRHAAEGVWRLCDARGLAPGDPHHGLETHASGAGIRLHLVAWTPSHAFMVDTACGYAEPCEKVRPERLAVMGASLLDGALREIRALGGLSGRQAWTGCHGRVPAWRRLLWRLRALGSHAIIQLKGFVLVEEWMVGIVEMAFADAVRAQRLPVRWLGTRMPSYCWADPFGVPGSPDEIYCEEVDLRQNIGRIVRLKLDAHEAPSSAGQVDLGLPGHLSFPYLFRHDGALYCVAESSQSRRCVLNRQEEGGRWQQVAVLLEDVAAVDPTIFAHEGRFWLLYTDVAMGQFDNVCLCYADNLLGPWQPHPQNPVKFDHGSARAAGSVMREADGLLRVAQVCKTGYGQAIAVNRIVHCTPEFYREETVGVISPAGDRVNPHGLHTLSAWGGRVVVDGKRHGFNGGVLWHRIVSRAARALRLPLPTRTPSRAASRR</sequence>
<dbReference type="AlphaFoldDB" id="A0A367P7E1"/>
<dbReference type="InterPro" id="IPR056442">
    <property type="entry name" value="GINT1_N"/>
</dbReference>
<protein>
    <recommendedName>
        <fullName evidence="1">Glucosamine inositolphosphorylceramide transferase 1 N-terminal domain-containing protein</fullName>
    </recommendedName>
</protein>
<evidence type="ECO:0000313" key="2">
    <source>
        <dbReference type="EMBL" id="RCJ03484.1"/>
    </source>
</evidence>
<name>A0A367P7E1_CUPNE</name>
<comment type="caution">
    <text evidence="2">The sequence shown here is derived from an EMBL/GenBank/DDBJ whole genome shotgun (WGS) entry which is preliminary data.</text>
</comment>
<dbReference type="SUPFAM" id="SSF75005">
    <property type="entry name" value="Arabinanase/levansucrase/invertase"/>
    <property type="match status" value="1"/>
</dbReference>
<accession>A0A367P7E1</accession>
<feature type="domain" description="Glucosamine inositolphosphorylceramide transferase 1 N-terminal" evidence="1">
    <location>
        <begin position="330"/>
        <end position="480"/>
    </location>
</feature>
<evidence type="ECO:0000313" key="3">
    <source>
        <dbReference type="Proteomes" id="UP000253501"/>
    </source>
</evidence>